<dbReference type="InterPro" id="IPR038607">
    <property type="entry name" value="PhoD-like_sf"/>
</dbReference>
<dbReference type="PANTHER" id="PTHR43606:SF2">
    <property type="entry name" value="ALKALINE PHOSPHATASE FAMILY PROTEIN (AFU_ORTHOLOGUE AFUA_5G03860)"/>
    <property type="match status" value="1"/>
</dbReference>
<dbReference type="InterPro" id="IPR032093">
    <property type="entry name" value="PhoD_N"/>
</dbReference>
<dbReference type="EMBL" id="PVYX01000001">
    <property type="protein sequence ID" value="PRX56032.1"/>
    <property type="molecule type" value="Genomic_DNA"/>
</dbReference>
<dbReference type="Gene3D" id="3.60.21.70">
    <property type="entry name" value="PhoD-like phosphatase"/>
    <property type="match status" value="1"/>
</dbReference>
<proteinExistence type="predicted"/>
<comment type="caution">
    <text evidence="3">The sequence shown here is derived from an EMBL/GenBank/DDBJ whole genome shotgun (WGS) entry which is preliminary data.</text>
</comment>
<dbReference type="OrthoDB" id="9763616at2"/>
<sequence>MQRKTETRRAFLAKSIMASGGVILASQLTACEKLDDFFGDDEPNDGVPRFLHGVGSFDPIATAVIIWTRFTPTVDEVGSFIQINWQVATDKDFTHVVKEGLQYASATNDFTIVQDVTGLEPDGKYYYRFAQPELNQTSIVGETITLPTAGAPLDSLKLAFCSCSNFPTGLFNVYDAIANSDADVVLHLGDYIYEYEVGGYGTNENTTALGREHDPTTEILSLEDYRLRYRQYRTDEGLQLAHQKKPFIVVWDDHEITNDAYEDGAENHDDSEGDYQARLQRAIQVHSEYLPVRTDTQGVIYRNFEFGNLVNLVMLDTRIVGRDRQLGFTDFFNPDGSFDFDGFGAALFDPSRELMGEAQLAWTAGAVGGSNAKWQVLGQQVLMGTMTVPAELLILIGQVAAGDTSPETLGALQQSILELSTLKGRALAGDPTLTEAELARLAAQVPYNLDAWDGYAVERERLYSILKGKNTVVFAGDTHNAWHNILNDANGDKIGEEFACASVTSPGFEGIFGSDPATIQGIEQAFTLLIDGLQYFDAAQRGYVLTEFTPASATASYRFIDTIATASYTEVEGNTTTFAV</sequence>
<dbReference type="Pfam" id="PF16655">
    <property type="entry name" value="PhoD_N"/>
    <property type="match status" value="1"/>
</dbReference>
<feature type="domain" description="PhoD-like phosphatase metallophosphatase" evidence="1">
    <location>
        <begin position="158"/>
        <end position="556"/>
    </location>
</feature>
<evidence type="ECO:0000313" key="3">
    <source>
        <dbReference type="EMBL" id="PRX56032.1"/>
    </source>
</evidence>
<dbReference type="InterPro" id="IPR052900">
    <property type="entry name" value="Phospholipid_Metab_Enz"/>
</dbReference>
<protein>
    <submittedName>
        <fullName evidence="3">Alkaline phosphatase D</fullName>
    </submittedName>
</protein>
<evidence type="ECO:0000313" key="4">
    <source>
        <dbReference type="Proteomes" id="UP000237640"/>
    </source>
</evidence>
<dbReference type="CDD" id="cd07389">
    <property type="entry name" value="MPP_PhoD"/>
    <property type="match status" value="1"/>
</dbReference>
<dbReference type="Pfam" id="PF09423">
    <property type="entry name" value="PhoD"/>
    <property type="match status" value="1"/>
</dbReference>
<dbReference type="InterPro" id="IPR018946">
    <property type="entry name" value="PhoD-like_MPP"/>
</dbReference>
<feature type="domain" description="Phospholipase D N-terminal" evidence="2">
    <location>
        <begin position="52"/>
        <end position="145"/>
    </location>
</feature>
<organism evidence="3 4">
    <name type="scientific">Flagellimonas meridianipacifica</name>
    <dbReference type="NCBI Taxonomy" id="1080225"/>
    <lineage>
        <taxon>Bacteria</taxon>
        <taxon>Pseudomonadati</taxon>
        <taxon>Bacteroidota</taxon>
        <taxon>Flavobacteriia</taxon>
        <taxon>Flavobacteriales</taxon>
        <taxon>Flavobacteriaceae</taxon>
        <taxon>Flagellimonas</taxon>
    </lineage>
</organism>
<dbReference type="InterPro" id="IPR029052">
    <property type="entry name" value="Metallo-depent_PP-like"/>
</dbReference>
<dbReference type="RefSeq" id="WP_106143055.1">
    <property type="nucleotide sequence ID" value="NZ_PVYX01000001.1"/>
</dbReference>
<dbReference type="Gene3D" id="2.60.40.380">
    <property type="entry name" value="Purple acid phosphatase-like, N-terminal"/>
    <property type="match status" value="1"/>
</dbReference>
<evidence type="ECO:0000259" key="2">
    <source>
        <dbReference type="Pfam" id="PF16655"/>
    </source>
</evidence>
<name>A0A2T0MEP1_9FLAO</name>
<keyword evidence="4" id="KW-1185">Reference proteome</keyword>
<reference evidence="3 4" key="1">
    <citation type="submission" date="2018-03" db="EMBL/GenBank/DDBJ databases">
        <title>Genomic Encyclopedia of Archaeal and Bacterial Type Strains, Phase II (KMG-II): from individual species to whole genera.</title>
        <authorList>
            <person name="Goeker M."/>
        </authorList>
    </citation>
    <scope>NUCLEOTIDE SEQUENCE [LARGE SCALE GENOMIC DNA]</scope>
    <source>
        <strain evidence="3 4">DSM 25027</strain>
    </source>
</reference>
<dbReference type="SUPFAM" id="SSF56300">
    <property type="entry name" value="Metallo-dependent phosphatases"/>
    <property type="match status" value="1"/>
</dbReference>
<dbReference type="PANTHER" id="PTHR43606">
    <property type="entry name" value="PHOSPHATASE, PUTATIVE (AFU_ORTHOLOGUE AFUA_6G08710)-RELATED"/>
    <property type="match status" value="1"/>
</dbReference>
<dbReference type="AlphaFoldDB" id="A0A2T0MEP1"/>
<gene>
    <name evidence="3" type="ORF">CLV81_0020</name>
</gene>
<evidence type="ECO:0000259" key="1">
    <source>
        <dbReference type="Pfam" id="PF09423"/>
    </source>
</evidence>
<dbReference type="Proteomes" id="UP000237640">
    <property type="component" value="Unassembled WGS sequence"/>
</dbReference>
<accession>A0A2T0MEP1</accession>